<gene>
    <name evidence="1" type="ORF">PSYICH_LOCUS13520</name>
</gene>
<sequence>MEQFTKFKKLCPTRWASRFDCLCALRINYKSVMQCLSTLSLFSKKQIDRVEANSIQNKTNKYDFILLLVFQSRVLESINLVSKQLQGSTFDIGRACDLIRYAKENLLGMKESFNDLEKEACNLGKILGH</sequence>
<organism evidence="1 2">
    <name type="scientific">Psylliodes chrysocephalus</name>
    <dbReference type="NCBI Taxonomy" id="3402493"/>
    <lineage>
        <taxon>Eukaryota</taxon>
        <taxon>Metazoa</taxon>
        <taxon>Ecdysozoa</taxon>
        <taxon>Arthropoda</taxon>
        <taxon>Hexapoda</taxon>
        <taxon>Insecta</taxon>
        <taxon>Pterygota</taxon>
        <taxon>Neoptera</taxon>
        <taxon>Endopterygota</taxon>
        <taxon>Coleoptera</taxon>
        <taxon>Polyphaga</taxon>
        <taxon>Cucujiformia</taxon>
        <taxon>Chrysomeloidea</taxon>
        <taxon>Chrysomelidae</taxon>
        <taxon>Galerucinae</taxon>
        <taxon>Alticini</taxon>
        <taxon>Psylliodes</taxon>
    </lineage>
</organism>
<keyword evidence="2" id="KW-1185">Reference proteome</keyword>
<dbReference type="Proteomes" id="UP001153636">
    <property type="component" value="Chromosome 7"/>
</dbReference>
<protein>
    <submittedName>
        <fullName evidence="1">Uncharacterized protein</fullName>
    </submittedName>
</protein>
<accession>A0A9P0D3W5</accession>
<reference evidence="1" key="1">
    <citation type="submission" date="2022-01" db="EMBL/GenBank/DDBJ databases">
        <authorList>
            <person name="King R."/>
        </authorList>
    </citation>
    <scope>NUCLEOTIDE SEQUENCE</scope>
</reference>
<evidence type="ECO:0000313" key="2">
    <source>
        <dbReference type="Proteomes" id="UP001153636"/>
    </source>
</evidence>
<evidence type="ECO:0000313" key="1">
    <source>
        <dbReference type="EMBL" id="CAH1113792.1"/>
    </source>
</evidence>
<proteinExistence type="predicted"/>
<dbReference type="EMBL" id="OV651819">
    <property type="protein sequence ID" value="CAH1113792.1"/>
    <property type="molecule type" value="Genomic_DNA"/>
</dbReference>
<name>A0A9P0D3W5_9CUCU</name>
<dbReference type="OrthoDB" id="6611240at2759"/>
<dbReference type="AlphaFoldDB" id="A0A9P0D3W5"/>